<dbReference type="Proteomes" id="UP000762676">
    <property type="component" value="Unassembled WGS sequence"/>
</dbReference>
<sequence length="339" mass="37008">MRSSCRRTLFVDSNSAPYEQDGDSVFSRSRDSGPVSETSMRISSLRTGLELSQLVCQNAGQTIGRVSSETLNVSLKCQSGIQCKGKIPKAAPHGLPNNPNTHRAVGLFTEIASRVTSERLNTSQLVDKLPPKAPRVSLDSFPKTMIAVSKTQTTVSNAFPLCGNFTQRFVDLTPSSSNAPKNCQNIPDTFQVACETPDKNDIFSKSSLDTKSDVDSPVPGAKLFIPTRNRKRSLKFTHCSKPRSKQGSRPHPTMRQVRDQGPLFKRPKDKGASSPTTKGVWAFLENFVVESLAGWAQRSESKFIWTEDGTRVLKVAAGSPTDCALAHPHCNTGYSRGYG</sequence>
<name>A0AAV4JLI4_9GAST</name>
<feature type="compositionally biased region" description="Basic residues" evidence="1">
    <location>
        <begin position="238"/>
        <end position="248"/>
    </location>
</feature>
<comment type="caution">
    <text evidence="2">The sequence shown here is derived from an EMBL/GenBank/DDBJ whole genome shotgun (WGS) entry which is preliminary data.</text>
</comment>
<proteinExistence type="predicted"/>
<evidence type="ECO:0000313" key="3">
    <source>
        <dbReference type="Proteomes" id="UP000762676"/>
    </source>
</evidence>
<protein>
    <recommendedName>
        <fullName evidence="4">ETS domain-containing protein</fullName>
    </recommendedName>
</protein>
<evidence type="ECO:0000313" key="2">
    <source>
        <dbReference type="EMBL" id="GFS22568.1"/>
    </source>
</evidence>
<dbReference type="EMBL" id="BMAT01013902">
    <property type="protein sequence ID" value="GFS22568.1"/>
    <property type="molecule type" value="Genomic_DNA"/>
</dbReference>
<dbReference type="AlphaFoldDB" id="A0AAV4JLI4"/>
<gene>
    <name evidence="2" type="ORF">ElyMa_006954500</name>
</gene>
<evidence type="ECO:0008006" key="4">
    <source>
        <dbReference type="Google" id="ProtNLM"/>
    </source>
</evidence>
<organism evidence="2 3">
    <name type="scientific">Elysia marginata</name>
    <dbReference type="NCBI Taxonomy" id="1093978"/>
    <lineage>
        <taxon>Eukaryota</taxon>
        <taxon>Metazoa</taxon>
        <taxon>Spiralia</taxon>
        <taxon>Lophotrochozoa</taxon>
        <taxon>Mollusca</taxon>
        <taxon>Gastropoda</taxon>
        <taxon>Heterobranchia</taxon>
        <taxon>Euthyneura</taxon>
        <taxon>Panpulmonata</taxon>
        <taxon>Sacoglossa</taxon>
        <taxon>Placobranchoidea</taxon>
        <taxon>Plakobranchidae</taxon>
        <taxon>Elysia</taxon>
    </lineage>
</organism>
<evidence type="ECO:0000256" key="1">
    <source>
        <dbReference type="SAM" id="MobiDB-lite"/>
    </source>
</evidence>
<accession>A0AAV4JLI4</accession>
<keyword evidence="3" id="KW-1185">Reference proteome</keyword>
<reference evidence="2 3" key="1">
    <citation type="journal article" date="2021" name="Elife">
        <title>Chloroplast acquisition without the gene transfer in kleptoplastic sea slugs, Plakobranchus ocellatus.</title>
        <authorList>
            <person name="Maeda T."/>
            <person name="Takahashi S."/>
            <person name="Yoshida T."/>
            <person name="Shimamura S."/>
            <person name="Takaki Y."/>
            <person name="Nagai Y."/>
            <person name="Toyoda A."/>
            <person name="Suzuki Y."/>
            <person name="Arimoto A."/>
            <person name="Ishii H."/>
            <person name="Satoh N."/>
            <person name="Nishiyama T."/>
            <person name="Hasebe M."/>
            <person name="Maruyama T."/>
            <person name="Minagawa J."/>
            <person name="Obokata J."/>
            <person name="Shigenobu S."/>
        </authorList>
    </citation>
    <scope>NUCLEOTIDE SEQUENCE [LARGE SCALE GENOMIC DNA]</scope>
</reference>
<feature type="region of interest" description="Disordered" evidence="1">
    <location>
        <begin position="19"/>
        <end position="38"/>
    </location>
</feature>
<feature type="region of interest" description="Disordered" evidence="1">
    <location>
        <begin position="238"/>
        <end position="276"/>
    </location>
</feature>